<protein>
    <submittedName>
        <fullName evidence="1">Uncharacterized protein</fullName>
    </submittedName>
</protein>
<name>A0A2P2DXR6_9LEPT</name>
<organism evidence="1 2">
    <name type="scientific">Leptospira ryugenii</name>
    <dbReference type="NCBI Taxonomy" id="1917863"/>
    <lineage>
        <taxon>Bacteria</taxon>
        <taxon>Pseudomonadati</taxon>
        <taxon>Spirochaetota</taxon>
        <taxon>Spirochaetia</taxon>
        <taxon>Leptospirales</taxon>
        <taxon>Leptospiraceae</taxon>
        <taxon>Leptospira</taxon>
    </lineage>
</organism>
<proteinExistence type="predicted"/>
<comment type="caution">
    <text evidence="1">The sequence shown here is derived from an EMBL/GenBank/DDBJ whole genome shotgun (WGS) entry which is preliminary data.</text>
</comment>
<dbReference type="EMBL" id="BFBB01000003">
    <property type="protein sequence ID" value="GBF49422.1"/>
    <property type="molecule type" value="Genomic_DNA"/>
</dbReference>
<keyword evidence="2" id="KW-1185">Reference proteome</keyword>
<dbReference type="Proteomes" id="UP000245133">
    <property type="component" value="Unassembled WGS sequence"/>
</dbReference>
<gene>
    <name evidence="1" type="ORF">LPTSP4_09350</name>
</gene>
<sequence>MNDLIVSEMKYAILYDEKDYNKLISFLKKISTSFMVGMLRTKKLKYTMKRLTLTSNCMGQK</sequence>
<accession>A0A2P2DXR6</accession>
<evidence type="ECO:0000313" key="2">
    <source>
        <dbReference type="Proteomes" id="UP000245133"/>
    </source>
</evidence>
<evidence type="ECO:0000313" key="1">
    <source>
        <dbReference type="EMBL" id="GBF49422.1"/>
    </source>
</evidence>
<dbReference type="AlphaFoldDB" id="A0A2P2DXR6"/>
<reference evidence="1 2" key="1">
    <citation type="submission" date="2018-02" db="EMBL/GenBank/DDBJ databases">
        <title>Novel Leptospira species isolated from soil and water in Japan.</title>
        <authorList>
            <person name="Nakao R."/>
            <person name="Masuzawa T."/>
        </authorList>
    </citation>
    <scope>NUCLEOTIDE SEQUENCE [LARGE SCALE GENOMIC DNA]</scope>
    <source>
        <strain evidence="1 2">YH101</strain>
    </source>
</reference>